<feature type="domain" description="Acyl-CoA dehydrogenase/oxidase N-terminal" evidence="9">
    <location>
        <begin position="50"/>
        <end position="152"/>
    </location>
</feature>
<dbReference type="InterPro" id="IPR009100">
    <property type="entry name" value="AcylCoA_DH/oxidase_NM_dom_sf"/>
</dbReference>
<evidence type="ECO:0000313" key="12">
    <source>
        <dbReference type="Proteomes" id="UP001501079"/>
    </source>
</evidence>
<comment type="similarity">
    <text evidence="2">Belongs to the acyl-CoA oxidase family.</text>
</comment>
<evidence type="ECO:0000256" key="6">
    <source>
        <dbReference type="SAM" id="MobiDB-lite"/>
    </source>
</evidence>
<comment type="cofactor">
    <cofactor evidence="1">
        <name>FAD</name>
        <dbReference type="ChEBI" id="CHEBI:57692"/>
    </cofactor>
</comment>
<protein>
    <submittedName>
        <fullName evidence="11">Acyl-CoA dehydrogenase</fullName>
    </submittedName>
</protein>
<dbReference type="InterPro" id="IPR002655">
    <property type="entry name" value="Acyl-CoA_oxidase_C"/>
</dbReference>
<keyword evidence="3" id="KW-0285">Flavoprotein</keyword>
<feature type="region of interest" description="Disordered" evidence="6">
    <location>
        <begin position="1"/>
        <end position="28"/>
    </location>
</feature>
<dbReference type="Gene3D" id="1.10.540.10">
    <property type="entry name" value="Acyl-CoA dehydrogenase/oxidase, N-terminal domain"/>
    <property type="match status" value="1"/>
</dbReference>
<dbReference type="Gene3D" id="1.20.140.10">
    <property type="entry name" value="Butyryl-CoA Dehydrogenase, subunit A, domain 3"/>
    <property type="match status" value="2"/>
</dbReference>
<accession>A0ABP7ZPH4</accession>
<comment type="caution">
    <text evidence="11">The sequence shown here is derived from an EMBL/GenBank/DDBJ whole genome shotgun (WGS) entry which is preliminary data.</text>
</comment>
<dbReference type="InterPro" id="IPR013786">
    <property type="entry name" value="AcylCoA_DH/ox_N"/>
</dbReference>
<dbReference type="Proteomes" id="UP001501079">
    <property type="component" value="Unassembled WGS sequence"/>
</dbReference>
<evidence type="ECO:0000256" key="5">
    <source>
        <dbReference type="ARBA" id="ARBA00023002"/>
    </source>
</evidence>
<evidence type="ECO:0000256" key="3">
    <source>
        <dbReference type="ARBA" id="ARBA00022630"/>
    </source>
</evidence>
<dbReference type="InterPro" id="IPR046373">
    <property type="entry name" value="Acyl-CoA_Oxase/DH_mid-dom_sf"/>
</dbReference>
<name>A0ABP7ZPH4_9MICO</name>
<dbReference type="Pfam" id="PF02770">
    <property type="entry name" value="Acyl-CoA_dh_M"/>
    <property type="match status" value="1"/>
</dbReference>
<dbReference type="InterPro" id="IPR036250">
    <property type="entry name" value="AcylCo_DH-like_C"/>
</dbReference>
<dbReference type="Pfam" id="PF02771">
    <property type="entry name" value="Acyl-CoA_dh_N"/>
    <property type="match status" value="1"/>
</dbReference>
<feature type="domain" description="Acyl-CoA oxidase C-terminal" evidence="7">
    <location>
        <begin position="520"/>
        <end position="662"/>
    </location>
</feature>
<dbReference type="SUPFAM" id="SSF56645">
    <property type="entry name" value="Acyl-CoA dehydrogenase NM domain-like"/>
    <property type="match status" value="1"/>
</dbReference>
<evidence type="ECO:0000256" key="4">
    <source>
        <dbReference type="ARBA" id="ARBA00022827"/>
    </source>
</evidence>
<dbReference type="PANTHER" id="PTHR10909">
    <property type="entry name" value="ELECTRON TRANSPORT OXIDOREDUCTASE"/>
    <property type="match status" value="1"/>
</dbReference>
<organism evidence="11 12">
    <name type="scientific">Gryllotalpicola koreensis</name>
    <dbReference type="NCBI Taxonomy" id="993086"/>
    <lineage>
        <taxon>Bacteria</taxon>
        <taxon>Bacillati</taxon>
        <taxon>Actinomycetota</taxon>
        <taxon>Actinomycetes</taxon>
        <taxon>Micrococcales</taxon>
        <taxon>Microbacteriaceae</taxon>
        <taxon>Gryllotalpicola</taxon>
    </lineage>
</organism>
<dbReference type="PIRSF" id="PIRSF000168">
    <property type="entry name" value="Acyl-CoA_oxidase"/>
    <property type="match status" value="1"/>
</dbReference>
<keyword evidence="12" id="KW-1185">Reference proteome</keyword>
<feature type="compositionally biased region" description="Low complexity" evidence="6">
    <location>
        <begin position="14"/>
        <end position="28"/>
    </location>
</feature>
<feature type="domain" description="Acyl-CoA oxidase C-alpha1" evidence="10">
    <location>
        <begin position="304"/>
        <end position="463"/>
    </location>
</feature>
<evidence type="ECO:0000259" key="9">
    <source>
        <dbReference type="Pfam" id="PF02771"/>
    </source>
</evidence>
<dbReference type="Gene3D" id="2.40.110.10">
    <property type="entry name" value="Butyryl-CoA Dehydrogenase, subunit A, domain 2"/>
    <property type="match status" value="1"/>
</dbReference>
<sequence length="699" mass="75881">MVDTAPRTSERTVPASAPAPASAPQKAAPKLDVALVERMLRGSYPEIRLEAREVAKDPQFHKVDGLSLDEQRERALAQMKVQAEQGFQLRAFPKRLGGHEDPGGNIAAFEELVTADPSLQIKGGVQWGLFAAAILHLGTAPHHDTFLPDAISLKVPGAFAMTETGHGSDVASIGTTATYDPATEEFVINTPFRAAWKDYLGNAAKHATAATVFAQLITDGVNHGVHCFYVPIRDAATGEFLPGIGGEDDGHKGGLNGVDNGRLHFDNVRVPRTNLLNRYGDVAPDGTYTSSIDSPGRRFFTMLGTLVQGRVSLDGASTVASALGLFIALTYASQRRQFASATPGQEQVLLDYQRHQRRLLPRLAQTYAQYFSHDVLLNAFDDVFSGRADTDENRQNLETLAAALKPLSTWHALDTLQEAREATGGSGFLAENRLVGLRADLDVYVTFEGDNNVLLQLVGKRLLQDFAARFKGASGVDLARFAAGQVAGRAFNEGGIRRVGQNLSDLAGVGHGIEALKDHETQRALLQDRVDTMVAAIGAELNKVRRATPAEQAAAFNAHQDELIEASRAWGELQQWQAFTSALEGVTDAGTREVLSWLHSLFTFSLFEKHLAWYLTHGRISARRGQAVSAYINRLLERLRPHTLDLIAAFGFEPEHVRAPIASGAEGLRQDEAMAYAANLRASGEAPIDEKKLKKPKHS</sequence>
<proteinExistence type="inferred from homology"/>
<dbReference type="InterPro" id="IPR006091">
    <property type="entry name" value="Acyl-CoA_Oxase/DH_mid-dom"/>
</dbReference>
<dbReference type="Pfam" id="PF22924">
    <property type="entry name" value="ACOX_C_alpha1"/>
    <property type="match status" value="1"/>
</dbReference>
<dbReference type="Pfam" id="PF01756">
    <property type="entry name" value="ACOX"/>
    <property type="match status" value="1"/>
</dbReference>
<evidence type="ECO:0000313" key="11">
    <source>
        <dbReference type="EMBL" id="GAA4167286.1"/>
    </source>
</evidence>
<evidence type="ECO:0000256" key="2">
    <source>
        <dbReference type="ARBA" id="ARBA00006288"/>
    </source>
</evidence>
<dbReference type="EMBL" id="BAABBW010000001">
    <property type="protein sequence ID" value="GAA4167286.1"/>
    <property type="molecule type" value="Genomic_DNA"/>
</dbReference>
<reference evidence="12" key="1">
    <citation type="journal article" date="2019" name="Int. J. Syst. Evol. Microbiol.">
        <title>The Global Catalogue of Microorganisms (GCM) 10K type strain sequencing project: providing services to taxonomists for standard genome sequencing and annotation.</title>
        <authorList>
            <consortium name="The Broad Institute Genomics Platform"/>
            <consortium name="The Broad Institute Genome Sequencing Center for Infectious Disease"/>
            <person name="Wu L."/>
            <person name="Ma J."/>
        </authorList>
    </citation>
    <scope>NUCLEOTIDE SEQUENCE [LARGE SCALE GENOMIC DNA]</scope>
    <source>
        <strain evidence="12">JCM 17591</strain>
    </source>
</reference>
<dbReference type="SUPFAM" id="SSF47203">
    <property type="entry name" value="Acyl-CoA dehydrogenase C-terminal domain-like"/>
    <property type="match status" value="2"/>
</dbReference>
<dbReference type="InterPro" id="IPR055060">
    <property type="entry name" value="ACOX_C_alpha1"/>
</dbReference>
<dbReference type="RefSeq" id="WP_344751236.1">
    <property type="nucleotide sequence ID" value="NZ_BAABBW010000001.1"/>
</dbReference>
<evidence type="ECO:0000259" key="7">
    <source>
        <dbReference type="Pfam" id="PF01756"/>
    </source>
</evidence>
<feature type="domain" description="Acyl-CoA oxidase/dehydrogenase middle" evidence="8">
    <location>
        <begin position="158"/>
        <end position="268"/>
    </location>
</feature>
<evidence type="ECO:0000259" key="8">
    <source>
        <dbReference type="Pfam" id="PF02770"/>
    </source>
</evidence>
<keyword evidence="5" id="KW-0560">Oxidoreductase</keyword>
<evidence type="ECO:0000256" key="1">
    <source>
        <dbReference type="ARBA" id="ARBA00001974"/>
    </source>
</evidence>
<keyword evidence="4" id="KW-0274">FAD</keyword>
<gene>
    <name evidence="11" type="ORF">GCM10022287_00550</name>
</gene>
<dbReference type="InterPro" id="IPR012258">
    <property type="entry name" value="Acyl-CoA_oxidase"/>
</dbReference>
<evidence type="ECO:0000259" key="10">
    <source>
        <dbReference type="Pfam" id="PF22924"/>
    </source>
</evidence>
<dbReference type="InterPro" id="IPR037069">
    <property type="entry name" value="AcylCoA_DH/ox_N_sf"/>
</dbReference>